<evidence type="ECO:0000313" key="1">
    <source>
        <dbReference type="EMBL" id="SLM49777.1"/>
    </source>
</evidence>
<dbReference type="AlphaFoldDB" id="A0A1W1I9Q5"/>
<keyword evidence="1" id="KW-0418">Kinase</keyword>
<dbReference type="GO" id="GO:0050299">
    <property type="term" value="F:streptomycin 3''-kinase activity"/>
    <property type="evidence" value="ECO:0007669"/>
    <property type="project" value="UniProtKB-EC"/>
</dbReference>
<dbReference type="EMBL" id="LT828648">
    <property type="protein sequence ID" value="SLM49777.1"/>
    <property type="molecule type" value="Genomic_DNA"/>
</dbReference>
<dbReference type="Gene3D" id="3.90.1200.10">
    <property type="match status" value="1"/>
</dbReference>
<dbReference type="Pfam" id="PF04655">
    <property type="entry name" value="APH_6_hur"/>
    <property type="match status" value="1"/>
</dbReference>
<dbReference type="InterPro" id="IPR011009">
    <property type="entry name" value="Kinase-like_dom_sf"/>
</dbReference>
<dbReference type="InterPro" id="IPR006748">
    <property type="entry name" value="NH2Glyco/OHUrea_AB-resist_kin"/>
</dbReference>
<reference evidence="1 2" key="1">
    <citation type="submission" date="2017-03" db="EMBL/GenBank/DDBJ databases">
        <authorList>
            <person name="Afonso C.L."/>
            <person name="Miller P.J."/>
            <person name="Scott M.A."/>
            <person name="Spackman E."/>
            <person name="Goraichik I."/>
            <person name="Dimitrov K.M."/>
            <person name="Suarez D.L."/>
            <person name="Swayne D.E."/>
        </authorList>
    </citation>
    <scope>NUCLEOTIDE SEQUENCE [LARGE SCALE GENOMIC DNA]</scope>
    <source>
        <strain evidence="1">Genome sequencing of Nitrospira japonica strain NJ11</strain>
    </source>
</reference>
<keyword evidence="1" id="KW-0808">Transferase</keyword>
<dbReference type="GO" id="GO:0019748">
    <property type="term" value="P:secondary metabolic process"/>
    <property type="evidence" value="ECO:0007669"/>
    <property type="project" value="InterPro"/>
</dbReference>
<keyword evidence="2" id="KW-1185">Reference proteome</keyword>
<dbReference type="KEGG" id="nja:NSJP_3610"/>
<organism evidence="1 2">
    <name type="scientific">Nitrospira japonica</name>
    <dbReference type="NCBI Taxonomy" id="1325564"/>
    <lineage>
        <taxon>Bacteria</taxon>
        <taxon>Pseudomonadati</taxon>
        <taxon>Nitrospirota</taxon>
        <taxon>Nitrospiria</taxon>
        <taxon>Nitrospirales</taxon>
        <taxon>Nitrospiraceae</taxon>
        <taxon>Nitrospira</taxon>
    </lineage>
</organism>
<sequence length="278" mass="31052">MTRIHDNQPPDISYYCDKWTLSFPIRLAQTPTSALFRVTRLDQQAILKVLTPKGRTLEGNGSSALKCFQGPRAVKLLDSDDGAMLLEHLDGGELSHLVKQGSDAQAAHIICDVLDALHSYAGETPAGIQGLHHEFQSLFTRARGEKPDSIFRRAAKVAETLIATESNRRLLHGDIHHGNILKSSSRGWVAIDPQGLFGERTYDVANSFFNPDEVPHMVGTRERIDLLATIFSERLQVDRLRILQFAYAHGSLSASWHIDDGESPQWRLHMTSLIEKLL</sequence>
<protein>
    <submittedName>
        <fullName evidence="1">Putative Streptomycin 3''-kinase</fullName>
        <ecNumber evidence="1">2.7.1.87</ecNumber>
    </submittedName>
</protein>
<dbReference type="EC" id="2.7.1.87" evidence="1"/>
<name>A0A1W1I9Q5_9BACT</name>
<proteinExistence type="predicted"/>
<dbReference type="SUPFAM" id="SSF56112">
    <property type="entry name" value="Protein kinase-like (PK-like)"/>
    <property type="match status" value="1"/>
</dbReference>
<accession>A0A1W1I9Q5</accession>
<dbReference type="RefSeq" id="WP_172834408.1">
    <property type="nucleotide sequence ID" value="NZ_LT828648.1"/>
</dbReference>
<evidence type="ECO:0000313" key="2">
    <source>
        <dbReference type="Proteomes" id="UP000192042"/>
    </source>
</evidence>
<gene>
    <name evidence="1" type="ORF">NSJP_3610</name>
</gene>
<dbReference type="Proteomes" id="UP000192042">
    <property type="component" value="Chromosome I"/>
</dbReference>